<dbReference type="Gene3D" id="3.30.40.10">
    <property type="entry name" value="Zinc/RING finger domain, C3HC4 (zinc finger)"/>
    <property type="match status" value="1"/>
</dbReference>
<dbReference type="InterPro" id="IPR001841">
    <property type="entry name" value="Znf_RING"/>
</dbReference>
<dbReference type="AlphaFoldDB" id="A0A9E7FXU5"/>
<proteinExistence type="predicted"/>
<keyword evidence="6 10" id="KW-0863">Zinc-finger</keyword>
<keyword evidence="7 11" id="KW-0833">Ubl conjugation pathway</keyword>
<dbReference type="SUPFAM" id="SSF57850">
    <property type="entry name" value="RING/U-box"/>
    <property type="match status" value="1"/>
</dbReference>
<comment type="catalytic activity">
    <reaction evidence="1 11">
        <text>S-ubiquitinyl-[E2 ubiquitin-conjugating enzyme]-L-cysteine + [acceptor protein]-L-lysine = [E2 ubiquitin-conjugating enzyme]-L-cysteine + N(6)-ubiquitinyl-[acceptor protein]-L-lysine.</text>
        <dbReference type="EC" id="2.3.2.27"/>
    </reaction>
</comment>
<evidence type="ECO:0000256" key="9">
    <source>
        <dbReference type="ARBA" id="ARBA00023136"/>
    </source>
</evidence>
<dbReference type="PROSITE" id="PS00518">
    <property type="entry name" value="ZF_RING_1"/>
    <property type="match status" value="1"/>
</dbReference>
<dbReference type="InterPro" id="IPR045103">
    <property type="entry name" value="RNF5/RNF185-like"/>
</dbReference>
<keyword evidence="11" id="KW-1133">Transmembrane helix</keyword>
<dbReference type="InterPro" id="IPR018957">
    <property type="entry name" value="Znf_C3HC4_RING-type"/>
</dbReference>
<dbReference type="PANTHER" id="PTHR12313">
    <property type="entry name" value="E3 UBIQUITIN-PROTEIN LIGASE RNF5-RELATED"/>
    <property type="match status" value="1"/>
</dbReference>
<dbReference type="GO" id="GO:0008270">
    <property type="term" value="F:zinc ion binding"/>
    <property type="evidence" value="ECO:0007669"/>
    <property type="project" value="UniProtKB-KW"/>
</dbReference>
<dbReference type="EC" id="2.3.2.27" evidence="11"/>
<accession>A0A9E7FXU5</accession>
<dbReference type="GO" id="GO:0005789">
    <property type="term" value="C:endoplasmic reticulum membrane"/>
    <property type="evidence" value="ECO:0007669"/>
    <property type="project" value="UniProtKB-SubCell"/>
</dbReference>
<dbReference type="PROSITE" id="PS50089">
    <property type="entry name" value="ZF_RING_2"/>
    <property type="match status" value="1"/>
</dbReference>
<feature type="domain" description="RING-type" evidence="12">
    <location>
        <begin position="261"/>
        <end position="307"/>
    </location>
</feature>
<organism evidence="13 14">
    <name type="scientific">Musa troglodytarum</name>
    <name type="common">fe'i banana</name>
    <dbReference type="NCBI Taxonomy" id="320322"/>
    <lineage>
        <taxon>Eukaryota</taxon>
        <taxon>Viridiplantae</taxon>
        <taxon>Streptophyta</taxon>
        <taxon>Embryophyta</taxon>
        <taxon>Tracheophyta</taxon>
        <taxon>Spermatophyta</taxon>
        <taxon>Magnoliopsida</taxon>
        <taxon>Liliopsida</taxon>
        <taxon>Zingiberales</taxon>
        <taxon>Musaceae</taxon>
        <taxon>Musa</taxon>
    </lineage>
</organism>
<dbReference type="OrthoDB" id="6270329at2759"/>
<keyword evidence="11" id="KW-0256">Endoplasmic reticulum</keyword>
<comment type="pathway">
    <text evidence="3 11">Protein modification; protein ubiquitination.</text>
</comment>
<dbReference type="GO" id="GO:0061630">
    <property type="term" value="F:ubiquitin protein ligase activity"/>
    <property type="evidence" value="ECO:0007669"/>
    <property type="project" value="UniProtKB-UniRule"/>
</dbReference>
<evidence type="ECO:0000256" key="8">
    <source>
        <dbReference type="ARBA" id="ARBA00022833"/>
    </source>
</evidence>
<evidence type="ECO:0000313" key="13">
    <source>
        <dbReference type="EMBL" id="URE01788.1"/>
    </source>
</evidence>
<keyword evidence="14" id="KW-1185">Reference proteome</keyword>
<gene>
    <name evidence="13" type="ORF">MUK42_05500</name>
</gene>
<name>A0A9E7FXU5_9LILI</name>
<protein>
    <recommendedName>
        <fullName evidence="11">E3 ubiquitin-protein ligase RMA</fullName>
        <ecNumber evidence="11">2.3.2.27</ecNumber>
    </recommendedName>
    <alternativeName>
        <fullName evidence="11">Protein RING membrane-anchor</fullName>
    </alternativeName>
    <alternativeName>
        <fullName evidence="11">RING-type E3 ubiquitin transferase RMA</fullName>
    </alternativeName>
</protein>
<dbReference type="Pfam" id="PF00097">
    <property type="entry name" value="zf-C3HC4"/>
    <property type="match status" value="1"/>
</dbReference>
<evidence type="ECO:0000256" key="3">
    <source>
        <dbReference type="ARBA" id="ARBA00004906"/>
    </source>
</evidence>
<dbReference type="Proteomes" id="UP001055439">
    <property type="component" value="Chromosome 5"/>
</dbReference>
<evidence type="ECO:0000313" key="14">
    <source>
        <dbReference type="Proteomes" id="UP001055439"/>
    </source>
</evidence>
<keyword evidence="4 11" id="KW-0808">Transferase</keyword>
<keyword evidence="8 11" id="KW-0862">Zinc</keyword>
<sequence>MHGFVPLLRRWRTTSSAQFTKFPRDWCLKVDNLTKTQQMSTADNSVSLSGVTCRSAGCCSEKQSDCFKKYRELNAPALHLLPGHGFAPYPVPGAHRLPDNLRCRKGARQVQTAFELCFSVFGQNVLFGSARQFIELSPSIRHWSSPTHLLPALPSDPSKLEKQIGFGPPDDVSSIGNGLSSPSLLYLRKCSGCAILLASGKSGASHLVYDSRECFESMSIVPPETVMEVEGTVESDSDKKPAKKCTSDAAATASNNGCFDCNICLDFAADPVVTLCGHLYCWPCIYKWLQQGNGGGGESSRQCPVCKAALFRQSLVPLYGRGHSTKSAQQSLDIPRRPSFPREAIEQRLLQLNEEQDPVMQQQRRHVIESSGDHAPPFSPLAAARVTNSAAGEVLGGMAVAVLPWMFRDQEWASIYYPSPYHVVGNGVRRQEVELARSLHQIWVFLFCCAILCLLLF</sequence>
<evidence type="ECO:0000256" key="7">
    <source>
        <dbReference type="ARBA" id="ARBA00022786"/>
    </source>
</evidence>
<keyword evidence="5 11" id="KW-0479">Metal-binding</keyword>
<comment type="domain">
    <text evidence="11">The RING-type zinc finger domain is responsible for E3 ligase activity.</text>
</comment>
<dbReference type="GO" id="GO:0006511">
    <property type="term" value="P:ubiquitin-dependent protein catabolic process"/>
    <property type="evidence" value="ECO:0007669"/>
    <property type="project" value="UniProtKB-UniRule"/>
</dbReference>
<comment type="function">
    <text evidence="11">E3 ubiquitin-protein ligase.</text>
</comment>
<evidence type="ECO:0000256" key="11">
    <source>
        <dbReference type="RuleBase" id="RU369090"/>
    </source>
</evidence>
<evidence type="ECO:0000259" key="12">
    <source>
        <dbReference type="PROSITE" id="PS50089"/>
    </source>
</evidence>
<evidence type="ECO:0000256" key="5">
    <source>
        <dbReference type="ARBA" id="ARBA00022723"/>
    </source>
</evidence>
<keyword evidence="11" id="KW-0812">Transmembrane</keyword>
<evidence type="ECO:0000256" key="6">
    <source>
        <dbReference type="ARBA" id="ARBA00022771"/>
    </source>
</evidence>
<evidence type="ECO:0000256" key="1">
    <source>
        <dbReference type="ARBA" id="ARBA00000900"/>
    </source>
</evidence>
<evidence type="ECO:0000256" key="2">
    <source>
        <dbReference type="ARBA" id="ARBA00004308"/>
    </source>
</evidence>
<evidence type="ECO:0000256" key="10">
    <source>
        <dbReference type="PROSITE-ProRule" id="PRU00175"/>
    </source>
</evidence>
<dbReference type="InterPro" id="IPR013083">
    <property type="entry name" value="Znf_RING/FYVE/PHD"/>
</dbReference>
<comment type="subcellular location">
    <subcellularLocation>
        <location evidence="2">Endomembrane system</location>
    </subcellularLocation>
    <subcellularLocation>
        <location evidence="11">Endoplasmic reticulum membrane</location>
        <topology evidence="11">Single-pass type IV membrane protein</topology>
    </subcellularLocation>
</comment>
<keyword evidence="9 11" id="KW-0472">Membrane</keyword>
<dbReference type="SMART" id="SM00184">
    <property type="entry name" value="RING"/>
    <property type="match status" value="1"/>
</dbReference>
<dbReference type="EMBL" id="CP097507">
    <property type="protein sequence ID" value="URE01788.1"/>
    <property type="molecule type" value="Genomic_DNA"/>
</dbReference>
<reference evidence="13" key="1">
    <citation type="submission" date="2022-05" db="EMBL/GenBank/DDBJ databases">
        <title>The Musa troglodytarum L. genome provides insights into the mechanism of non-climacteric behaviour and enrichment of carotenoids.</title>
        <authorList>
            <person name="Wang J."/>
        </authorList>
    </citation>
    <scope>NUCLEOTIDE SEQUENCE</scope>
    <source>
        <tissue evidence="13">Leaf</tissue>
    </source>
</reference>
<evidence type="ECO:0000256" key="4">
    <source>
        <dbReference type="ARBA" id="ARBA00022679"/>
    </source>
</evidence>
<feature type="transmembrane region" description="Helical" evidence="11">
    <location>
        <begin position="438"/>
        <end position="456"/>
    </location>
</feature>
<dbReference type="InterPro" id="IPR017907">
    <property type="entry name" value="Znf_RING_CS"/>
</dbReference>